<dbReference type="Pfam" id="PF02254">
    <property type="entry name" value="TrkA_N"/>
    <property type="match status" value="2"/>
</dbReference>
<name>A0ABT1L5W9_9GAMM</name>
<dbReference type="SUPFAM" id="SSF116726">
    <property type="entry name" value="TrkA C-terminal domain-like"/>
    <property type="match status" value="2"/>
</dbReference>
<dbReference type="Gene3D" id="3.30.70.1450">
    <property type="entry name" value="Regulator of K+ conductance, C-terminal domain"/>
    <property type="match status" value="2"/>
</dbReference>
<organism evidence="4 5">
    <name type="scientific">Candidatus Synchoanobacter obligatus</name>
    <dbReference type="NCBI Taxonomy" id="2919597"/>
    <lineage>
        <taxon>Bacteria</taxon>
        <taxon>Pseudomonadati</taxon>
        <taxon>Pseudomonadota</taxon>
        <taxon>Gammaproteobacteria</taxon>
        <taxon>Candidatus Comchoanobacterales</taxon>
        <taxon>Candidatus Comchoanobacteraceae</taxon>
        <taxon>Candidatus Synchoanobacter</taxon>
    </lineage>
</organism>
<dbReference type="RefSeq" id="WP_258569234.1">
    <property type="nucleotide sequence ID" value="NZ_JAKUDN010000002.1"/>
</dbReference>
<comment type="caution">
    <text evidence="4">The sequence shown here is derived from an EMBL/GenBank/DDBJ whole genome shotgun (WGS) entry which is preliminary data.</text>
</comment>
<dbReference type="InterPro" id="IPR003148">
    <property type="entry name" value="RCK_N"/>
</dbReference>
<evidence type="ECO:0000313" key="4">
    <source>
        <dbReference type="EMBL" id="MCP8352125.1"/>
    </source>
</evidence>
<accession>A0ABT1L5W9</accession>
<protein>
    <submittedName>
        <fullName evidence="4">NAD-binding protein</fullName>
    </submittedName>
</protein>
<gene>
    <name evidence="4" type="ORF">MKS91_02340</name>
</gene>
<keyword evidence="5" id="KW-1185">Reference proteome</keyword>
<dbReference type="PANTHER" id="PTHR43833:SF5">
    <property type="entry name" value="TRK SYSTEM POTASSIUM UPTAKE PROTEIN TRKA"/>
    <property type="match status" value="1"/>
</dbReference>
<feature type="domain" description="RCK C-terminal" evidence="3">
    <location>
        <begin position="359"/>
        <end position="444"/>
    </location>
</feature>
<evidence type="ECO:0000256" key="1">
    <source>
        <dbReference type="ARBA" id="ARBA00022448"/>
    </source>
</evidence>
<dbReference type="InterPro" id="IPR006037">
    <property type="entry name" value="RCK_C"/>
</dbReference>
<dbReference type="PANTHER" id="PTHR43833">
    <property type="entry name" value="POTASSIUM CHANNEL PROTEIN 2-RELATED-RELATED"/>
    <property type="match status" value="1"/>
</dbReference>
<proteinExistence type="predicted"/>
<dbReference type="InterPro" id="IPR050721">
    <property type="entry name" value="Trk_Ktr_HKT_K-transport"/>
</dbReference>
<keyword evidence="2" id="KW-0406">Ion transport</keyword>
<keyword evidence="1" id="KW-0813">Transport</keyword>
<dbReference type="PROSITE" id="PS51202">
    <property type="entry name" value="RCK_C"/>
    <property type="match status" value="1"/>
</dbReference>
<sequence length="449" mass="50635">MDGATIILGANPISEKLIATLNRYGYDIILIDENAHHLKKISLEYDINTICAHPSFPASLQEANIEQANHLIATTSIDEQNLTACLLHHSLYPKLNYITTLNHSHYQHAMTHLPGASISPLSNNQSIFEDIKYLIHYPLYSHIHSLSSRLVAATIQVEDEFSYMGKTLDEMKTDLPKGIILSGLRRNDQWCKYRGNIKISLNDELLVILPPDHLDYFHPQEFIHQKKPIILLGISSLTFHLCKMLSENHPITVIDASASSCQDLSRQYGNITVLNEDPQSPKTLINCNAKNALVFACSNDDEDNLICSFQAHECQASHVYTLISNVRHGHIFDQSPIHYTINAPQVISDEIIRNLLQKNGIGHFYTKNNYLQMAEIFIAKNHPFQGKTLKEIQLPDGIYAGCIIRDQSPLFTSHNTPTLIGDSVILYGPHNRDQENPLERMLLPPGANR</sequence>
<evidence type="ECO:0000256" key="2">
    <source>
        <dbReference type="ARBA" id="ARBA00023065"/>
    </source>
</evidence>
<dbReference type="InterPro" id="IPR036291">
    <property type="entry name" value="NAD(P)-bd_dom_sf"/>
</dbReference>
<dbReference type="SUPFAM" id="SSF51735">
    <property type="entry name" value="NAD(P)-binding Rossmann-fold domains"/>
    <property type="match status" value="2"/>
</dbReference>
<dbReference type="Proteomes" id="UP001320768">
    <property type="component" value="Unassembled WGS sequence"/>
</dbReference>
<evidence type="ECO:0000259" key="3">
    <source>
        <dbReference type="PROSITE" id="PS51202"/>
    </source>
</evidence>
<dbReference type="InterPro" id="IPR036721">
    <property type="entry name" value="RCK_C_sf"/>
</dbReference>
<evidence type="ECO:0000313" key="5">
    <source>
        <dbReference type="Proteomes" id="UP001320768"/>
    </source>
</evidence>
<reference evidence="4 5" key="1">
    <citation type="journal article" date="2022" name="Nat. Microbiol.">
        <title>The microbiome of a bacterivorous marine choanoflagellate contains a resource-demanding obligate bacterial associate.</title>
        <authorList>
            <person name="Needham D.M."/>
            <person name="Poirier C."/>
            <person name="Bachy C."/>
            <person name="George E.E."/>
            <person name="Wilken S."/>
            <person name="Yung C.C.M."/>
            <person name="Limardo A.J."/>
            <person name="Morando M."/>
            <person name="Sudek L."/>
            <person name="Malmstrom R.R."/>
            <person name="Keeling P.J."/>
            <person name="Santoro A.E."/>
            <person name="Worden A.Z."/>
        </authorList>
    </citation>
    <scope>NUCLEOTIDE SEQUENCE [LARGE SCALE GENOMIC DNA]</scope>
    <source>
        <strain evidence="4 5">Comchoano-2</strain>
    </source>
</reference>
<dbReference type="Gene3D" id="3.40.50.720">
    <property type="entry name" value="NAD(P)-binding Rossmann-like Domain"/>
    <property type="match status" value="2"/>
</dbReference>
<dbReference type="EMBL" id="JAKUDN010000002">
    <property type="protein sequence ID" value="MCP8352125.1"/>
    <property type="molecule type" value="Genomic_DNA"/>
</dbReference>